<evidence type="ECO:0000256" key="1">
    <source>
        <dbReference type="ARBA" id="ARBA00022614"/>
    </source>
</evidence>
<dbReference type="Gene3D" id="3.80.10.10">
    <property type="entry name" value="Ribonuclease Inhibitor"/>
    <property type="match status" value="1"/>
</dbReference>
<keyword evidence="5" id="KW-1185">Reference proteome</keyword>
<organism evidence="4 5">
    <name type="scientific">Halteria grandinella</name>
    <dbReference type="NCBI Taxonomy" id="5974"/>
    <lineage>
        <taxon>Eukaryota</taxon>
        <taxon>Sar</taxon>
        <taxon>Alveolata</taxon>
        <taxon>Ciliophora</taxon>
        <taxon>Intramacronucleata</taxon>
        <taxon>Spirotrichea</taxon>
        <taxon>Stichotrichia</taxon>
        <taxon>Sporadotrichida</taxon>
        <taxon>Halteriidae</taxon>
        <taxon>Halteria</taxon>
    </lineage>
</organism>
<dbReference type="SUPFAM" id="SSF52075">
    <property type="entry name" value="Outer arm dynein light chain 1"/>
    <property type="match status" value="1"/>
</dbReference>
<evidence type="ECO:0000313" key="5">
    <source>
        <dbReference type="Proteomes" id="UP000785679"/>
    </source>
</evidence>
<dbReference type="PANTHER" id="PTHR15454:SF73">
    <property type="entry name" value="DYNEIN AXONEMAL LIGHT CHAIN 1"/>
    <property type="match status" value="1"/>
</dbReference>
<feature type="compositionally biased region" description="Polar residues" evidence="3">
    <location>
        <begin position="32"/>
        <end position="44"/>
    </location>
</feature>
<dbReference type="EMBL" id="RRYP01016958">
    <property type="protein sequence ID" value="TNV74471.1"/>
    <property type="molecule type" value="Genomic_DNA"/>
</dbReference>
<sequence>MPAFVETEDLIIRGGISSPESDLLKMRDSHRPSQNPPSRYTGLQHNSSRTIFDVMMSGGGGTEDEEEVGFSEYLQDQPAPFIAQQQPLVKSEASGRSSYQRVQEQLMALNPHTPQSLSVNTCVRMPVRQFAHSLEEVNNMVLSRCEWLEVLKRQYYSIQGKQTRKALKGLVIQETPHLLKGVEAYREKCLSFGQILTLLENETEISWDDLMEEIMSLKPFTQPVLQNQDNTLELLRAQVKKTVLKDSSILLDFSEIINPLPQSTFDEFEEFIHQTANLSCQDYPKCKALSISSVVFPPQLNLAFPNSLSRNLVILNISSLSNNVERLMRDQYFPSLQFLNVADNQIEDLTKLVSGSRFPVLKELIACNNMIRALQRQQLPSTLKLLDLSYNKILELESLLAMLPLGSNLVVLNISGNPISIKLDQTELIQAYLPSLSHLITKSEAGLKSLSCFENFGDLAFKFTIKQTVLQRSLENIPKFSDTSRQIDFVGGCTISPALIKTPSTMIDLRQLTNKPTNRVLNFQNDNQLTKQETMQSEQLMPNDPPQLPIKNDSQKYFHLPMHQQDKETPRTKALNQLLSKSRPNSSICLTSKQGLSMQSSQANTARKGTAKVYTYSYPNHPYQQENQYVTPTSSILPFEAISNHHIQSAQQFEQSTHGFSQQFFNLPLRSESNLGTSDGQYRKSGNLTPNEQEVASYYEQRKHTMNLNEVRNMPSKQVCKVEGVLTQGGAKGSPIKAMMITQPQKVVLHSGGKVKGSNAKQQVSGKKENLQPKKEGLIKLHRVERSKSAMQSTDMLIKQGISLVQSIAKTRNKTPRSHEKHKNLSANRRTFPHQSDTSNSFLGSINEQGDSPARSKTQISVDSKRSGPERFGFNKSRSQKDSALDMRDLLIRTQQTSSDIINFGEPQLQERKQIVVLKHKEMTFNNNTNASNHNSARQQIPTHAQGQVKMNMRYDPYHPIPHHIQVLKNPPSSKDPFLNEDLLNSNSSNLTTPRFSERGGGLNYPIYPSAYGLPQREQQYGEAMMLIKALRMKNERRKSSLNMLKQPRNLKSAQGFSASTTQLKFGGSQAQSNSTTRKQSMVQTSQASSSTAAKSTMKVDLRRLKY</sequence>
<dbReference type="GO" id="GO:0005737">
    <property type="term" value="C:cytoplasm"/>
    <property type="evidence" value="ECO:0007669"/>
    <property type="project" value="TreeGrafter"/>
</dbReference>
<dbReference type="AlphaFoldDB" id="A0A8J8NH50"/>
<feature type="compositionally biased region" description="Basic and acidic residues" evidence="3">
    <location>
        <begin position="22"/>
        <end position="31"/>
    </location>
</feature>
<accession>A0A8J8NH50</accession>
<dbReference type="Proteomes" id="UP000785679">
    <property type="component" value="Unassembled WGS sequence"/>
</dbReference>
<evidence type="ECO:0000313" key="4">
    <source>
        <dbReference type="EMBL" id="TNV74471.1"/>
    </source>
</evidence>
<keyword evidence="1" id="KW-0433">Leucine-rich repeat</keyword>
<gene>
    <name evidence="4" type="ORF">FGO68_gene2875</name>
</gene>
<keyword evidence="2" id="KW-0677">Repeat</keyword>
<feature type="compositionally biased region" description="Polar residues" evidence="3">
    <location>
        <begin position="825"/>
        <end position="862"/>
    </location>
</feature>
<name>A0A8J8NH50_HALGN</name>
<dbReference type="InterPro" id="IPR032675">
    <property type="entry name" value="LRR_dom_sf"/>
</dbReference>
<feature type="compositionally biased region" description="Polar residues" evidence="3">
    <location>
        <begin position="1065"/>
        <end position="1079"/>
    </location>
</feature>
<feature type="region of interest" description="Disordered" evidence="3">
    <location>
        <begin position="810"/>
        <end position="881"/>
    </location>
</feature>
<dbReference type="InterPro" id="IPR001611">
    <property type="entry name" value="Leu-rich_rpt"/>
</dbReference>
<protein>
    <recommendedName>
        <fullName evidence="6">Leucine-rich repeat-containing protein</fullName>
    </recommendedName>
</protein>
<evidence type="ECO:0000256" key="3">
    <source>
        <dbReference type="SAM" id="MobiDB-lite"/>
    </source>
</evidence>
<proteinExistence type="predicted"/>
<feature type="region of interest" description="Disordered" evidence="3">
    <location>
        <begin position="16"/>
        <end position="44"/>
    </location>
</feature>
<dbReference type="OrthoDB" id="6720897at2759"/>
<reference evidence="4" key="1">
    <citation type="submission" date="2019-06" db="EMBL/GenBank/DDBJ databases">
        <authorList>
            <person name="Zheng W."/>
        </authorList>
    </citation>
    <scope>NUCLEOTIDE SEQUENCE</scope>
    <source>
        <strain evidence="4">QDHG01</strain>
    </source>
</reference>
<evidence type="ECO:0008006" key="6">
    <source>
        <dbReference type="Google" id="ProtNLM"/>
    </source>
</evidence>
<comment type="caution">
    <text evidence="4">The sequence shown here is derived from an EMBL/GenBank/DDBJ whole genome shotgun (WGS) entry which is preliminary data.</text>
</comment>
<evidence type="ECO:0000256" key="2">
    <source>
        <dbReference type="ARBA" id="ARBA00022737"/>
    </source>
</evidence>
<feature type="compositionally biased region" description="Low complexity" evidence="3">
    <location>
        <begin position="1080"/>
        <end position="1097"/>
    </location>
</feature>
<dbReference type="PANTHER" id="PTHR15454">
    <property type="entry name" value="NISCHARIN RELATED"/>
    <property type="match status" value="1"/>
</dbReference>
<dbReference type="PROSITE" id="PS51450">
    <property type="entry name" value="LRR"/>
    <property type="match status" value="2"/>
</dbReference>
<feature type="region of interest" description="Disordered" evidence="3">
    <location>
        <begin position="1065"/>
        <end position="1097"/>
    </location>
</feature>
<feature type="compositionally biased region" description="Basic residues" evidence="3">
    <location>
        <begin position="811"/>
        <end position="824"/>
    </location>
</feature>